<evidence type="ECO:0000313" key="2">
    <source>
        <dbReference type="EMBL" id="OWM77554.1"/>
    </source>
</evidence>
<keyword evidence="1" id="KW-0732">Signal</keyword>
<sequence>MGRPKTLLLWCMSTVVFMLENDNRLPSLEQPAFAFKRTGGIADTSSYGEKTNSVNWLLIMFVDYFPTMGKKLGTEEVVQKPGKGLFLPMN</sequence>
<evidence type="ECO:0000313" key="3">
    <source>
        <dbReference type="Proteomes" id="UP000197138"/>
    </source>
</evidence>
<comment type="caution">
    <text evidence="2">The sequence shown here is derived from an EMBL/GenBank/DDBJ whole genome shotgun (WGS) entry which is preliminary data.</text>
</comment>
<dbReference type="Proteomes" id="UP000197138">
    <property type="component" value="Unassembled WGS sequence"/>
</dbReference>
<reference evidence="3" key="1">
    <citation type="journal article" date="2017" name="Plant J.">
        <title>The pomegranate (Punica granatum L.) genome and the genomics of punicalagin biosynthesis.</title>
        <authorList>
            <person name="Qin G."/>
            <person name="Xu C."/>
            <person name="Ming R."/>
            <person name="Tang H."/>
            <person name="Guyot R."/>
            <person name="Kramer E.M."/>
            <person name="Hu Y."/>
            <person name="Yi X."/>
            <person name="Qi Y."/>
            <person name="Xu X."/>
            <person name="Gao Z."/>
            <person name="Pan H."/>
            <person name="Jian J."/>
            <person name="Tian Y."/>
            <person name="Yue Z."/>
            <person name="Xu Y."/>
        </authorList>
    </citation>
    <scope>NUCLEOTIDE SEQUENCE [LARGE SCALE GENOMIC DNA]</scope>
    <source>
        <strain evidence="3">cv. Dabenzi</strain>
    </source>
</reference>
<feature type="chain" id="PRO_5012488124" evidence="1">
    <location>
        <begin position="19"/>
        <end position="90"/>
    </location>
</feature>
<accession>A0A218WXX3</accession>
<protein>
    <submittedName>
        <fullName evidence="2">Uncharacterized protein</fullName>
    </submittedName>
</protein>
<name>A0A218WXX3_PUNGR</name>
<proteinExistence type="predicted"/>
<evidence type="ECO:0000256" key="1">
    <source>
        <dbReference type="SAM" id="SignalP"/>
    </source>
</evidence>
<feature type="signal peptide" evidence="1">
    <location>
        <begin position="1"/>
        <end position="18"/>
    </location>
</feature>
<gene>
    <name evidence="2" type="ORF">CDL15_Pgr016952</name>
</gene>
<dbReference type="EMBL" id="MTKT01002534">
    <property type="protein sequence ID" value="OWM77554.1"/>
    <property type="molecule type" value="Genomic_DNA"/>
</dbReference>
<dbReference type="AlphaFoldDB" id="A0A218WXX3"/>
<organism evidence="2 3">
    <name type="scientific">Punica granatum</name>
    <name type="common">Pomegranate</name>
    <dbReference type="NCBI Taxonomy" id="22663"/>
    <lineage>
        <taxon>Eukaryota</taxon>
        <taxon>Viridiplantae</taxon>
        <taxon>Streptophyta</taxon>
        <taxon>Embryophyta</taxon>
        <taxon>Tracheophyta</taxon>
        <taxon>Spermatophyta</taxon>
        <taxon>Magnoliopsida</taxon>
        <taxon>eudicotyledons</taxon>
        <taxon>Gunneridae</taxon>
        <taxon>Pentapetalae</taxon>
        <taxon>rosids</taxon>
        <taxon>malvids</taxon>
        <taxon>Myrtales</taxon>
        <taxon>Lythraceae</taxon>
        <taxon>Punica</taxon>
    </lineage>
</organism>